<gene>
    <name evidence="2" type="ORF">AA0117_g9502</name>
</gene>
<dbReference type="Proteomes" id="UP000291422">
    <property type="component" value="Unassembled WGS sequence"/>
</dbReference>
<dbReference type="EMBL" id="PDXD01000032">
    <property type="protein sequence ID" value="RYN71505.1"/>
    <property type="molecule type" value="Genomic_DNA"/>
</dbReference>
<sequence>MNLAAMPPLSLEVKGSLETLPFTMALTQERAVYKISALTVVVEKSPHSQSLHIGLQHSHQGDSLLQHPHQMGRGAYDTTYVCNEKDSAAAVAIAMHSAKVAEAAKVAAVKAAEAAEAKLVRSKKSRGILAARKAAREQAAAQTDTYASEGDSDTTEKP</sequence>
<evidence type="ECO:0000313" key="2">
    <source>
        <dbReference type="EMBL" id="RYN71505.1"/>
    </source>
</evidence>
<accession>A0A4Q4N772</accession>
<proteinExistence type="predicted"/>
<dbReference type="AlphaFoldDB" id="A0A4Q4N772"/>
<reference evidence="3" key="1">
    <citation type="journal article" date="2019" name="bioRxiv">
        <title>Genomics, evolutionary history and diagnostics of the Alternaria alternata species group including apple and Asian pear pathotypes.</title>
        <authorList>
            <person name="Armitage A.D."/>
            <person name="Cockerton H.M."/>
            <person name="Sreenivasaprasad S."/>
            <person name="Woodhall J.W."/>
            <person name="Lane C.R."/>
            <person name="Harrison R.J."/>
            <person name="Clarkson J.P."/>
        </authorList>
    </citation>
    <scope>NUCLEOTIDE SEQUENCE [LARGE SCALE GENOMIC DNA]</scope>
    <source>
        <strain evidence="3">FERA 1177</strain>
    </source>
</reference>
<evidence type="ECO:0000313" key="3">
    <source>
        <dbReference type="Proteomes" id="UP000291422"/>
    </source>
</evidence>
<organism evidence="2 3">
    <name type="scientific">Alternaria alternata</name>
    <name type="common">Alternaria rot fungus</name>
    <name type="synonym">Torula alternata</name>
    <dbReference type="NCBI Taxonomy" id="5599"/>
    <lineage>
        <taxon>Eukaryota</taxon>
        <taxon>Fungi</taxon>
        <taxon>Dikarya</taxon>
        <taxon>Ascomycota</taxon>
        <taxon>Pezizomycotina</taxon>
        <taxon>Dothideomycetes</taxon>
        <taxon>Pleosporomycetidae</taxon>
        <taxon>Pleosporales</taxon>
        <taxon>Pleosporineae</taxon>
        <taxon>Pleosporaceae</taxon>
        <taxon>Alternaria</taxon>
        <taxon>Alternaria sect. Alternaria</taxon>
        <taxon>Alternaria alternata complex</taxon>
    </lineage>
</organism>
<evidence type="ECO:0000256" key="1">
    <source>
        <dbReference type="SAM" id="MobiDB-lite"/>
    </source>
</evidence>
<comment type="caution">
    <text evidence="2">The sequence shown here is derived from an EMBL/GenBank/DDBJ whole genome shotgun (WGS) entry which is preliminary data.</text>
</comment>
<name>A0A4Q4N772_ALTAL</name>
<feature type="region of interest" description="Disordered" evidence="1">
    <location>
        <begin position="122"/>
        <end position="158"/>
    </location>
</feature>
<protein>
    <submittedName>
        <fullName evidence="2">Uncharacterized protein</fullName>
    </submittedName>
</protein>